<dbReference type="RefSeq" id="WP_379707376.1">
    <property type="nucleotide sequence ID" value="NZ_JBHSCZ010000001.1"/>
</dbReference>
<sequence>MLHRIIFGSLCCVALAVPSCLLPNKKPAENDAVQAKLALMDVDEAFAETCTAKGLKDAYLNFIDSNGVMLRTDALPLAGADAVDYIIGLQDTGFVMSWKPTEAHIAESGELGYTYGIYKIVPSVADTVLYGNYVTIWKKQNDGKWKFILQSNNEGIGSDEP</sequence>
<dbReference type="Gene3D" id="3.10.450.50">
    <property type="match status" value="1"/>
</dbReference>
<dbReference type="InterPro" id="IPR032710">
    <property type="entry name" value="NTF2-like_dom_sf"/>
</dbReference>
<dbReference type="SUPFAM" id="SSF54427">
    <property type="entry name" value="NTF2-like"/>
    <property type="match status" value="1"/>
</dbReference>
<proteinExistence type="predicted"/>
<dbReference type="EMBL" id="JBHSCZ010000001">
    <property type="protein sequence ID" value="MFC4262026.1"/>
    <property type="molecule type" value="Genomic_DNA"/>
</dbReference>
<reference evidence="3" key="1">
    <citation type="journal article" date="2019" name="Int. J. Syst. Evol. Microbiol.">
        <title>The Global Catalogue of Microorganisms (GCM) 10K type strain sequencing project: providing services to taxonomists for standard genome sequencing and annotation.</title>
        <authorList>
            <consortium name="The Broad Institute Genomics Platform"/>
            <consortium name="The Broad Institute Genome Sequencing Center for Infectious Disease"/>
            <person name="Wu L."/>
            <person name="Ma J."/>
        </authorList>
    </citation>
    <scope>NUCLEOTIDE SEQUENCE [LARGE SCALE GENOMIC DNA]</scope>
    <source>
        <strain evidence="3">CECT 8289</strain>
    </source>
</reference>
<keyword evidence="3" id="KW-1185">Reference proteome</keyword>
<comment type="caution">
    <text evidence="2">The sequence shown here is derived from an EMBL/GenBank/DDBJ whole genome shotgun (WGS) entry which is preliminary data.</text>
</comment>
<gene>
    <name evidence="2" type="ORF">ACFOWM_03990</name>
</gene>
<evidence type="ECO:0000313" key="3">
    <source>
        <dbReference type="Proteomes" id="UP001595907"/>
    </source>
</evidence>
<evidence type="ECO:0000259" key="1">
    <source>
        <dbReference type="Pfam" id="PF14534"/>
    </source>
</evidence>
<dbReference type="InterPro" id="IPR027843">
    <property type="entry name" value="DUF4440"/>
</dbReference>
<dbReference type="Proteomes" id="UP001595907">
    <property type="component" value="Unassembled WGS sequence"/>
</dbReference>
<feature type="domain" description="DUF4440" evidence="1">
    <location>
        <begin position="42"/>
        <end position="146"/>
    </location>
</feature>
<dbReference type="Pfam" id="PF14534">
    <property type="entry name" value="DUF4440"/>
    <property type="match status" value="1"/>
</dbReference>
<evidence type="ECO:0000313" key="2">
    <source>
        <dbReference type="EMBL" id="MFC4262026.1"/>
    </source>
</evidence>
<protein>
    <submittedName>
        <fullName evidence="2">YybH family protein</fullName>
    </submittedName>
</protein>
<organism evidence="2 3">
    <name type="scientific">Ferruginibacter yonginensis</name>
    <dbReference type="NCBI Taxonomy" id="1310416"/>
    <lineage>
        <taxon>Bacteria</taxon>
        <taxon>Pseudomonadati</taxon>
        <taxon>Bacteroidota</taxon>
        <taxon>Chitinophagia</taxon>
        <taxon>Chitinophagales</taxon>
        <taxon>Chitinophagaceae</taxon>
        <taxon>Ferruginibacter</taxon>
    </lineage>
</organism>
<name>A0ABV8QP12_9BACT</name>
<accession>A0ABV8QP12</accession>